<proteinExistence type="predicted"/>
<keyword evidence="1" id="KW-0812">Transmembrane</keyword>
<evidence type="ECO:0000313" key="3">
    <source>
        <dbReference type="Proteomes" id="UP000249915"/>
    </source>
</evidence>
<gene>
    <name evidence="2" type="ORF">BAY60_23690</name>
</gene>
<comment type="caution">
    <text evidence="2">The sequence shown here is derived from an EMBL/GenBank/DDBJ whole genome shotgun (WGS) entry which is preliminary data.</text>
</comment>
<accession>A0A2V4AQA8</accession>
<protein>
    <recommendedName>
        <fullName evidence="4">DUF2254 domain-containing protein</fullName>
    </recommendedName>
</protein>
<feature type="transmembrane region" description="Helical" evidence="1">
    <location>
        <begin position="43"/>
        <end position="65"/>
    </location>
</feature>
<name>A0A2V4AQA8_9PSEU</name>
<organism evidence="2 3">
    <name type="scientific">Prauserella muralis</name>
    <dbReference type="NCBI Taxonomy" id="588067"/>
    <lineage>
        <taxon>Bacteria</taxon>
        <taxon>Bacillati</taxon>
        <taxon>Actinomycetota</taxon>
        <taxon>Actinomycetes</taxon>
        <taxon>Pseudonocardiales</taxon>
        <taxon>Pseudonocardiaceae</taxon>
        <taxon>Prauserella</taxon>
    </lineage>
</organism>
<evidence type="ECO:0000313" key="2">
    <source>
        <dbReference type="EMBL" id="PXY22792.1"/>
    </source>
</evidence>
<sequence length="437" mass="46364">MIGGWLLLAALVICFDRGLFGSTGPIAAAVGTVVPPQSTSTLLSSAVTGLITLNSIVFFVLVMAVQHQSSNYSPVVLDQFLRRRSNQAFFGILIGEAAFCMLILTLVPTGRTVLSGAVALVAVVATLVLLLVFIYSTVDQMRPSSIVWMIEQLALTAHAEQLAQVARCRPAPRLTGHPAHAVHLDASGYVVGVDLARLGRALDTESGAGELEVEFEIVMGEHVVPGSVVARIRGGDAGARERLAAEVTAAVTLGRMPDLDRDPGHAVDQLGNIAWTTAAGSDPEGARVAIRTLHSLLAHWAVPASREDLDGAPPLPIVYRDRAVPQVLDALTSVVGAAGASGQHQSCSYAIHALARVLPQLTPGDRRAAVDRLHRVLPTVTHQIFSREIEQALTAIHDALHHAGLAGESERVTEIRRILEEDHRPAAPGDRADTHGR</sequence>
<dbReference type="AlphaFoldDB" id="A0A2V4AQA8"/>
<dbReference type="Pfam" id="PF10011">
    <property type="entry name" value="DUF2254"/>
    <property type="match status" value="1"/>
</dbReference>
<dbReference type="InterPro" id="IPR018723">
    <property type="entry name" value="DUF2254_membrane"/>
</dbReference>
<dbReference type="EMBL" id="MASW01000005">
    <property type="protein sequence ID" value="PXY22792.1"/>
    <property type="molecule type" value="Genomic_DNA"/>
</dbReference>
<keyword evidence="3" id="KW-1185">Reference proteome</keyword>
<evidence type="ECO:0000256" key="1">
    <source>
        <dbReference type="SAM" id="Phobius"/>
    </source>
</evidence>
<feature type="transmembrane region" description="Helical" evidence="1">
    <location>
        <begin position="113"/>
        <end position="135"/>
    </location>
</feature>
<evidence type="ECO:0008006" key="4">
    <source>
        <dbReference type="Google" id="ProtNLM"/>
    </source>
</evidence>
<keyword evidence="1" id="KW-1133">Transmembrane helix</keyword>
<dbReference type="Proteomes" id="UP000249915">
    <property type="component" value="Unassembled WGS sequence"/>
</dbReference>
<reference evidence="2 3" key="1">
    <citation type="submission" date="2016-07" db="EMBL/GenBank/DDBJ databases">
        <title>Draft genome sequence of Prauserella muralis DSM 45305, isolated from a mould-covered wall in an indoor environment.</title>
        <authorList>
            <person name="Ruckert C."/>
            <person name="Albersmeier A."/>
            <person name="Jiang C.-L."/>
            <person name="Jiang Y."/>
            <person name="Kalinowski J."/>
            <person name="Schneider O."/>
            <person name="Winkler A."/>
            <person name="Zotchev S.B."/>
        </authorList>
    </citation>
    <scope>NUCLEOTIDE SEQUENCE [LARGE SCALE GENOMIC DNA]</scope>
    <source>
        <strain evidence="2 3">DSM 45305</strain>
    </source>
</reference>
<keyword evidence="1" id="KW-0472">Membrane</keyword>
<feature type="transmembrane region" description="Helical" evidence="1">
    <location>
        <begin position="86"/>
        <end position="107"/>
    </location>
</feature>